<dbReference type="PANTHER" id="PTHR43179:SF12">
    <property type="entry name" value="GALACTOFURANOSYLTRANSFERASE GLFT2"/>
    <property type="match status" value="1"/>
</dbReference>
<dbReference type="Pfam" id="PF00535">
    <property type="entry name" value="Glycos_transf_2"/>
    <property type="match status" value="1"/>
</dbReference>
<evidence type="ECO:0000256" key="1">
    <source>
        <dbReference type="ARBA" id="ARBA00006739"/>
    </source>
</evidence>
<dbReference type="CAZy" id="GT2">
    <property type="family name" value="Glycosyltransferase Family 2"/>
</dbReference>
<organism evidence="6 7">
    <name type="scientific">Thermosphaera aggregans (strain DSM 11486 / M11TL)</name>
    <dbReference type="NCBI Taxonomy" id="633148"/>
    <lineage>
        <taxon>Archaea</taxon>
        <taxon>Thermoproteota</taxon>
        <taxon>Thermoprotei</taxon>
        <taxon>Desulfurococcales</taxon>
        <taxon>Desulfurococcaceae</taxon>
        <taxon>Thermosphaera</taxon>
    </lineage>
</organism>
<evidence type="ECO:0000313" key="7">
    <source>
        <dbReference type="Proteomes" id="UP000002376"/>
    </source>
</evidence>
<gene>
    <name evidence="6" type="ordered locus">Tagg_0570</name>
</gene>
<dbReference type="RefSeq" id="WP_013129437.1">
    <property type="nucleotide sequence ID" value="NC_014160.1"/>
</dbReference>
<evidence type="ECO:0000256" key="2">
    <source>
        <dbReference type="ARBA" id="ARBA00022676"/>
    </source>
</evidence>
<keyword evidence="4" id="KW-1133">Transmembrane helix</keyword>
<dbReference type="GO" id="GO:0016757">
    <property type="term" value="F:glycosyltransferase activity"/>
    <property type="evidence" value="ECO:0007669"/>
    <property type="project" value="UniProtKB-KW"/>
</dbReference>
<accession>D5U144</accession>
<keyword evidence="4" id="KW-0472">Membrane</keyword>
<dbReference type="Gene3D" id="3.90.550.10">
    <property type="entry name" value="Spore Coat Polysaccharide Biosynthesis Protein SpsA, Chain A"/>
    <property type="match status" value="1"/>
</dbReference>
<proteinExistence type="inferred from homology"/>
<dbReference type="AlphaFoldDB" id="D5U144"/>
<dbReference type="HOGENOM" id="CLU_023845_4_0_2"/>
<dbReference type="PANTHER" id="PTHR43179">
    <property type="entry name" value="RHAMNOSYLTRANSFERASE WBBL"/>
    <property type="match status" value="1"/>
</dbReference>
<sequence>MIDANNTSSDVNKVNKERYPLVSIVVLNYNGKHHLKTCLDSLLRTKYPNFEIILVDNGSTDGSVEFVQQNYPTVKIVRLSKNIYAAGGFMAGAIIAKGKYVALLNNDIEADENWLMPLVEILEKMPWVAAADAKYMNFYERNRFDDAAAAGRWIDYFGNNYTRGVREIDYGQYDKLTYEFGVSTIFRRDTFFKVGGFDTSFLFGYEDIDLGWRLYLIGYKVVYVPQSIIYHKGGGSSREKMGAPRAKPEFYYLIKHNRLIMLVKNYEVRNMLIALFVTTIEYILTAMYFFLTRQNVYGVQIIRALIYILKNLRKIVRKRALVQSLRVRKDRDIRRYMVPYSGDIWKFLRGIQR</sequence>
<dbReference type="STRING" id="633148.Tagg_0570"/>
<dbReference type="Proteomes" id="UP000002376">
    <property type="component" value="Chromosome"/>
</dbReference>
<dbReference type="InterPro" id="IPR029044">
    <property type="entry name" value="Nucleotide-diphossugar_trans"/>
</dbReference>
<evidence type="ECO:0000256" key="4">
    <source>
        <dbReference type="SAM" id="Phobius"/>
    </source>
</evidence>
<dbReference type="InterPro" id="IPR001173">
    <property type="entry name" value="Glyco_trans_2-like"/>
</dbReference>
<keyword evidence="2" id="KW-0328">Glycosyltransferase</keyword>
<comment type="similarity">
    <text evidence="1">Belongs to the glycosyltransferase 2 family.</text>
</comment>
<dbReference type="KEGG" id="tag:Tagg_0570"/>
<reference key="3">
    <citation type="submission" date="2010-02" db="EMBL/GenBank/DDBJ databases">
        <title>Complete genome sequence of Thermosphaera aggregans type strain (M11TL).</title>
        <authorList>
            <consortium name="US DOE Joint Genome Institute (JGI-PGF)"/>
            <person name="Spring S."/>
            <person name="Lapidus A."/>
            <person name="Munk C."/>
            <person name="Schroeder M."/>
            <person name="Glavina Del Rio T."/>
            <person name="Tice H."/>
            <person name="Copeland A."/>
            <person name="Cheng J.-F."/>
            <person name="Lucas S."/>
            <person name="Chen F."/>
            <person name="Nolan M."/>
            <person name="Bruce D."/>
            <person name="Goodwin L."/>
            <person name="Pitluck S."/>
            <person name="Ivanova N."/>
            <person name="Mavromatis K."/>
            <person name="Ovchinnikova G."/>
            <person name="Pati A."/>
            <person name="Chen A."/>
            <person name="Palaniappan K."/>
            <person name="Land M."/>
            <person name="Hauser L."/>
            <person name="Chang Y.-J."/>
            <person name="Jeffries C.C."/>
            <person name="Brettin T."/>
            <person name="Detter J.C."/>
            <person name="Tapia R."/>
            <person name="Han C."/>
            <person name="Chain P."/>
            <person name="Heimerl T."/>
            <person name="Weik F."/>
            <person name="Goker M."/>
            <person name="Rachel R."/>
            <person name="Bristow J."/>
            <person name="Eisen J.A."/>
            <person name="Markowitz V."/>
            <person name="Hugenholtz P."/>
            <person name="Kyrpides N.C."/>
            <person name="Klenk H.-P."/>
        </authorList>
    </citation>
    <scope>NUCLEOTIDE SEQUENCE</scope>
    <source>
        <strain>DSM 11486</strain>
    </source>
</reference>
<dbReference type="SUPFAM" id="SSF53448">
    <property type="entry name" value="Nucleotide-diphospho-sugar transferases"/>
    <property type="match status" value="1"/>
</dbReference>
<keyword evidence="3 6" id="KW-0808">Transferase</keyword>
<reference evidence="7" key="2">
    <citation type="journal article" date="2010" name="Stand. Genomic Sci.">
        <title>Complete genome sequence of Thermosphaera aggregans type strain (M11TLT).</title>
        <authorList>
            <person name="Spring S."/>
            <person name="Rachel R."/>
            <person name="Lapidus A."/>
            <person name="Davenport K."/>
            <person name="Tice H."/>
            <person name="Copeland A."/>
            <person name="Cheng J.-F."/>
            <person name="Lucas S."/>
            <person name="Chen F."/>
            <person name="Nolan M."/>
            <person name="Bruce D."/>
            <person name="Goodwin L."/>
            <person name="Pitluck S."/>
            <person name="Ivanova N."/>
            <person name="Mavromatis K."/>
            <person name="Ovchinnikova G."/>
            <person name="Pati A."/>
            <person name="Chen A."/>
            <person name="Palaniappan K."/>
            <person name="Land M."/>
            <person name="Hauser L."/>
            <person name="Chang Y.-J."/>
            <person name="Jeffries C.C."/>
            <person name="Brettin T."/>
            <person name="Detter J.C."/>
            <person name="Tapia R."/>
            <person name="Han C."/>
            <person name="Heimerl T."/>
            <person name="Weikl F."/>
            <person name="Brambilla E."/>
            <person name="Goker M."/>
            <person name="Bristow J."/>
            <person name="Eisen J.A."/>
            <person name="Markowitz V."/>
            <person name="Hugenholtz P."/>
            <person name="Kyrpides N.C."/>
            <person name="Klenk H.-P."/>
        </authorList>
    </citation>
    <scope>NUCLEOTIDE SEQUENCE [LARGE SCALE GENOMIC DNA]</scope>
    <source>
        <strain evidence="7">DSM 11486 / M11TL</strain>
    </source>
</reference>
<dbReference type="OrthoDB" id="31358at2157"/>
<dbReference type="EMBL" id="CP001939">
    <property type="protein sequence ID" value="ADG90844.1"/>
    <property type="molecule type" value="Genomic_DNA"/>
</dbReference>
<dbReference type="CDD" id="cd04186">
    <property type="entry name" value="GT_2_like_c"/>
    <property type="match status" value="1"/>
</dbReference>
<evidence type="ECO:0000256" key="3">
    <source>
        <dbReference type="ARBA" id="ARBA00022679"/>
    </source>
</evidence>
<keyword evidence="4" id="KW-0812">Transmembrane</keyword>
<feature type="domain" description="Glycosyltransferase 2-like" evidence="5">
    <location>
        <begin position="23"/>
        <end position="190"/>
    </location>
</feature>
<keyword evidence="7" id="KW-1185">Reference proteome</keyword>
<reference evidence="6 7" key="1">
    <citation type="journal article" date="2010" name="Stand. Genomic Sci.">
        <title>Complete genome sequence of Thermosphaera aggregans type strain (M11TL).</title>
        <authorList>
            <person name="Spring S."/>
            <person name="Rachel R."/>
            <person name="Lapidus A."/>
            <person name="Davenport K."/>
            <person name="Tice H."/>
            <person name="Copeland A."/>
            <person name="Cheng J.F."/>
            <person name="Lucas S."/>
            <person name="Chen F."/>
            <person name="Nolan M."/>
            <person name="Bruce D."/>
            <person name="Goodwin L."/>
            <person name="Pitluck S."/>
            <person name="Ivanova N."/>
            <person name="Mavromatis K."/>
            <person name="Ovchinnikova G."/>
            <person name="Pati A."/>
            <person name="Chen A."/>
            <person name="Palaniappan K."/>
            <person name="Land M."/>
            <person name="Hauser L."/>
            <person name="Chang Y.J."/>
            <person name="Jeffries C.C."/>
            <person name="Brettin T."/>
            <person name="Detter J.C."/>
            <person name="Tapia R."/>
            <person name="Han C."/>
            <person name="Heimerl T."/>
            <person name="Weikl F."/>
            <person name="Brambilla E."/>
            <person name="Goker M."/>
            <person name="Bristow J."/>
            <person name="Eisen J.A."/>
            <person name="Markowitz V."/>
            <person name="Hugenholtz P."/>
            <person name="Kyrpides N.C."/>
            <person name="Klenk H.P."/>
        </authorList>
    </citation>
    <scope>NUCLEOTIDE SEQUENCE [LARGE SCALE GENOMIC DNA]</scope>
    <source>
        <strain evidence="7">DSM 11486 / M11TL</strain>
    </source>
</reference>
<feature type="transmembrane region" description="Helical" evidence="4">
    <location>
        <begin position="271"/>
        <end position="290"/>
    </location>
</feature>
<dbReference type="eggNOG" id="arCOG01383">
    <property type="taxonomic scope" value="Archaea"/>
</dbReference>
<evidence type="ECO:0000313" key="6">
    <source>
        <dbReference type="EMBL" id="ADG90844.1"/>
    </source>
</evidence>
<dbReference type="GeneID" id="9165584"/>
<protein>
    <submittedName>
        <fullName evidence="6">Glycosyl transferase family 2</fullName>
    </submittedName>
</protein>
<name>D5U144_THEAM</name>
<evidence type="ECO:0000259" key="5">
    <source>
        <dbReference type="Pfam" id="PF00535"/>
    </source>
</evidence>